<keyword evidence="11" id="KW-1185">Reference proteome</keyword>
<reference evidence="10 11" key="1">
    <citation type="submission" date="2016-10" db="EMBL/GenBank/DDBJ databases">
        <authorList>
            <person name="de Groot N.N."/>
        </authorList>
    </citation>
    <scope>NUCLEOTIDE SEQUENCE [LARGE SCALE GENOMIC DNA]</scope>
    <source>
        <strain evidence="10 11">DSM 1736</strain>
    </source>
</reference>
<dbReference type="EMBL" id="FNHB01000001">
    <property type="protein sequence ID" value="SDL74289.1"/>
    <property type="molecule type" value="Genomic_DNA"/>
</dbReference>
<dbReference type="InterPro" id="IPR001444">
    <property type="entry name" value="Flag_bb_rod_N"/>
</dbReference>
<feature type="domain" description="Flagellar hook protein FlgE D2" evidence="8">
    <location>
        <begin position="279"/>
        <end position="403"/>
    </location>
</feature>
<feature type="domain" description="Flagellar hook protein FlgE D2" evidence="8">
    <location>
        <begin position="190"/>
        <end position="265"/>
    </location>
</feature>
<dbReference type="Pfam" id="PF22692">
    <property type="entry name" value="LlgE_F_G_D1"/>
    <property type="match status" value="1"/>
</dbReference>
<comment type="function">
    <text evidence="5">A flexible structure which links the flagellar filament to the drive apparatus in the basal body.</text>
</comment>
<dbReference type="InterPro" id="IPR010930">
    <property type="entry name" value="Flg_bb/hook_C_dom"/>
</dbReference>
<dbReference type="GO" id="GO:0071978">
    <property type="term" value="P:bacterial-type flagellum-dependent swarming motility"/>
    <property type="evidence" value="ECO:0007669"/>
    <property type="project" value="TreeGrafter"/>
</dbReference>
<dbReference type="InterPro" id="IPR037925">
    <property type="entry name" value="FlgE/F/G-like"/>
</dbReference>
<dbReference type="OrthoDB" id="9804559at2"/>
<feature type="domain" description="Flagellar hook protein FlgE/F/G-like D1" evidence="9">
    <location>
        <begin position="95"/>
        <end position="162"/>
    </location>
</feature>
<feature type="domain" description="Flagellar basal-body/hook protein C-terminal" evidence="7">
    <location>
        <begin position="477"/>
        <end position="521"/>
    </location>
</feature>
<name>A0A1G9MJA4_9FIRM</name>
<evidence type="ECO:0000256" key="5">
    <source>
        <dbReference type="RuleBase" id="RU362116"/>
    </source>
</evidence>
<evidence type="ECO:0000256" key="3">
    <source>
        <dbReference type="ARBA" id="ARBA00019015"/>
    </source>
</evidence>
<sequence>MMRSLFAGISGLRNHQTKMDVIGNNIANVNTVGFKASTVNFQDMLSQTLQGASSPQGNLGGTNPMQIGLGMQLSSIQTLFTDGSPQTTGQPTDMAISGSGFFVLSDGLNKLYTRAGNFDFDTEGNFVSLSGGYKVMGYMADASGNIDTNQDPTAITIPKGITTPAKATSVIEFAKNLSADAEVGTSIPVTIPVFDSLGNAHNVKQVFYKTGTNTWLTGTSLVDGSAVPTNNLKEIAFTTAGEIDTIRDVTLDTASVFDISVTGLGLADAGGNFSTTVTDRGLVSHDLVFEFTGTGDPVGSPWNLTVKENGNTLHTESNFTGGDVTFSLNGTDFTFDIAAITTPAATPTVTVPSILTGATYGTASSPLSFTPVGADTVNFTLDFDGLKQYGGETTAKYQSQDGYAAGVLESVYADASGTISGKFSNGVIKSLAQVSMAAFNNPAGLTKAGNSMYTESNNSGVAQIGAANSGGRGKLTPGALEMSNVDLAQEFSNMIITQRGFQANSKIITTTDEMLQDLANLKR</sequence>
<proteinExistence type="inferred from homology"/>
<dbReference type="Gene3D" id="2.60.98.20">
    <property type="entry name" value="Flagellar hook protein FlgE"/>
    <property type="match status" value="2"/>
</dbReference>
<dbReference type="PANTHER" id="PTHR30435">
    <property type="entry name" value="FLAGELLAR PROTEIN"/>
    <property type="match status" value="1"/>
</dbReference>
<dbReference type="Pfam" id="PF07559">
    <property type="entry name" value="FlgE_D2"/>
    <property type="match status" value="2"/>
</dbReference>
<dbReference type="InterPro" id="IPR053967">
    <property type="entry name" value="LlgE_F_G-like_D1"/>
</dbReference>
<dbReference type="NCBIfam" id="TIGR03506">
    <property type="entry name" value="FlgEFG_subfam"/>
    <property type="match status" value="2"/>
</dbReference>
<keyword evidence="10" id="KW-0966">Cell projection</keyword>
<organism evidence="10 11">
    <name type="scientific">Dendrosporobacter quercicolus</name>
    <dbReference type="NCBI Taxonomy" id="146817"/>
    <lineage>
        <taxon>Bacteria</taxon>
        <taxon>Bacillati</taxon>
        <taxon>Bacillota</taxon>
        <taxon>Negativicutes</taxon>
        <taxon>Selenomonadales</taxon>
        <taxon>Sporomusaceae</taxon>
        <taxon>Dendrosporobacter</taxon>
    </lineage>
</organism>
<comment type="similarity">
    <text evidence="2 5">Belongs to the flagella basal body rod proteins family.</text>
</comment>
<evidence type="ECO:0000256" key="4">
    <source>
        <dbReference type="ARBA" id="ARBA00023143"/>
    </source>
</evidence>
<dbReference type="Proteomes" id="UP000214880">
    <property type="component" value="Unassembled WGS sequence"/>
</dbReference>
<dbReference type="InterPro" id="IPR037058">
    <property type="entry name" value="Falgellar_hook_FlgE_sf"/>
</dbReference>
<evidence type="ECO:0000259" key="7">
    <source>
        <dbReference type="Pfam" id="PF06429"/>
    </source>
</evidence>
<accession>A0A1G9MJA4</accession>
<dbReference type="STRING" id="146817.SAMN04488502_101707"/>
<dbReference type="Pfam" id="PF00460">
    <property type="entry name" value="Flg_bb_rod"/>
    <property type="match status" value="1"/>
</dbReference>
<dbReference type="AlphaFoldDB" id="A0A1G9MJA4"/>
<evidence type="ECO:0000256" key="1">
    <source>
        <dbReference type="ARBA" id="ARBA00004117"/>
    </source>
</evidence>
<evidence type="ECO:0000259" key="6">
    <source>
        <dbReference type="Pfam" id="PF00460"/>
    </source>
</evidence>
<dbReference type="GO" id="GO:0009424">
    <property type="term" value="C:bacterial-type flagellum hook"/>
    <property type="evidence" value="ECO:0007669"/>
    <property type="project" value="TreeGrafter"/>
</dbReference>
<comment type="subcellular location">
    <subcellularLocation>
        <location evidence="1 5">Bacterial flagellum basal body</location>
    </subcellularLocation>
</comment>
<keyword evidence="10" id="KW-0969">Cilium</keyword>
<dbReference type="GO" id="GO:0009425">
    <property type="term" value="C:bacterial-type flagellum basal body"/>
    <property type="evidence" value="ECO:0007669"/>
    <property type="project" value="UniProtKB-SubCell"/>
</dbReference>
<evidence type="ECO:0000313" key="11">
    <source>
        <dbReference type="Proteomes" id="UP000214880"/>
    </source>
</evidence>
<dbReference type="PANTHER" id="PTHR30435:SF1">
    <property type="entry name" value="FLAGELLAR HOOK PROTEIN FLGE"/>
    <property type="match status" value="1"/>
</dbReference>
<dbReference type="SUPFAM" id="SSF117143">
    <property type="entry name" value="Flagellar hook protein flgE"/>
    <property type="match status" value="2"/>
</dbReference>
<keyword evidence="4 5" id="KW-0975">Bacterial flagellum</keyword>
<dbReference type="RefSeq" id="WP_092068323.1">
    <property type="nucleotide sequence ID" value="NZ_FNHB01000001.1"/>
</dbReference>
<keyword evidence="10" id="KW-0282">Flagellum</keyword>
<protein>
    <recommendedName>
        <fullName evidence="3 5">Flagellar hook protein FlgE</fullName>
    </recommendedName>
</protein>
<evidence type="ECO:0000259" key="8">
    <source>
        <dbReference type="Pfam" id="PF07559"/>
    </source>
</evidence>
<dbReference type="GO" id="GO:0005829">
    <property type="term" value="C:cytosol"/>
    <property type="evidence" value="ECO:0007669"/>
    <property type="project" value="TreeGrafter"/>
</dbReference>
<dbReference type="Pfam" id="PF06429">
    <property type="entry name" value="Flg_bbr_C"/>
    <property type="match status" value="1"/>
</dbReference>
<dbReference type="InterPro" id="IPR020013">
    <property type="entry name" value="Flagellar_FlgE/F/G"/>
</dbReference>
<evidence type="ECO:0000259" key="9">
    <source>
        <dbReference type="Pfam" id="PF22692"/>
    </source>
</evidence>
<evidence type="ECO:0000313" key="10">
    <source>
        <dbReference type="EMBL" id="SDL74289.1"/>
    </source>
</evidence>
<gene>
    <name evidence="10" type="ORF">SAMN04488502_101707</name>
</gene>
<feature type="domain" description="Flagellar basal body rod protein N-terminal" evidence="6">
    <location>
        <begin position="8"/>
        <end position="35"/>
    </location>
</feature>
<dbReference type="InterPro" id="IPR011491">
    <property type="entry name" value="FlgE_D2"/>
</dbReference>
<evidence type="ECO:0000256" key="2">
    <source>
        <dbReference type="ARBA" id="ARBA00009677"/>
    </source>
</evidence>